<reference evidence="1" key="1">
    <citation type="submission" date="2020-05" db="EMBL/GenBank/DDBJ databases">
        <authorList>
            <person name="Delgado-Blas J."/>
        </authorList>
    </citation>
    <scope>NUCLEOTIDE SEQUENCE</scope>
    <source>
        <strain evidence="1">BB1453</strain>
    </source>
</reference>
<organism evidence="1 2">
    <name type="scientific">Providencia rettgeri</name>
    <dbReference type="NCBI Taxonomy" id="587"/>
    <lineage>
        <taxon>Bacteria</taxon>
        <taxon>Pseudomonadati</taxon>
        <taxon>Pseudomonadota</taxon>
        <taxon>Gammaproteobacteria</taxon>
        <taxon>Enterobacterales</taxon>
        <taxon>Morganellaceae</taxon>
        <taxon>Providencia</taxon>
    </lineage>
</organism>
<dbReference type="AlphaFoldDB" id="A0A9N8D163"/>
<accession>A0A9N8D163</accession>
<dbReference type="EMBL" id="CAHPSF010000003">
    <property type="protein sequence ID" value="CAB5687490.1"/>
    <property type="molecule type" value="Genomic_DNA"/>
</dbReference>
<evidence type="ECO:0000313" key="1">
    <source>
        <dbReference type="EMBL" id="CAB5687490.1"/>
    </source>
</evidence>
<proteinExistence type="predicted"/>
<name>A0A9N8D163_PRORE</name>
<sequence>MQQRIEDKFTQAHSAREEHSVGEFILAVLYWGR</sequence>
<comment type="caution">
    <text evidence="1">The sequence shown here is derived from an EMBL/GenBank/DDBJ whole genome shotgun (WGS) entry which is preliminary data.</text>
</comment>
<evidence type="ECO:0000313" key="2">
    <source>
        <dbReference type="Proteomes" id="UP000834611"/>
    </source>
</evidence>
<dbReference type="Proteomes" id="UP000834611">
    <property type="component" value="Unassembled WGS sequence"/>
</dbReference>
<gene>
    <name evidence="1" type="ORF">GHA_01676</name>
</gene>
<protein>
    <submittedName>
        <fullName evidence="1">Uncharacterized protein</fullName>
    </submittedName>
</protein>